<sequence>MAEKVLVTNGHYEVDPERMQDYVKQQEMNEAERERIIKCRLMYLDWMHDHFTHKIMPPPSEE</sequence>
<dbReference type="Proteomes" id="UP000217785">
    <property type="component" value="Unassembled WGS sequence"/>
</dbReference>
<protein>
    <submittedName>
        <fullName evidence="1">Uncharacterized protein</fullName>
    </submittedName>
</protein>
<gene>
    <name evidence="1" type="ORF">EFBL_3397</name>
</gene>
<name>A0A292YKR7_9BACL</name>
<dbReference type="AlphaFoldDB" id="A0A292YKR7"/>
<accession>A0A292YKR7</accession>
<proteinExistence type="predicted"/>
<dbReference type="OrthoDB" id="5187968at2"/>
<dbReference type="EMBL" id="BDUF01000109">
    <property type="protein sequence ID" value="GAX91707.1"/>
    <property type="molecule type" value="Genomic_DNA"/>
</dbReference>
<organism evidence="1 2">
    <name type="scientific">Effusibacillus lacus</name>
    <dbReference type="NCBI Taxonomy" id="1348429"/>
    <lineage>
        <taxon>Bacteria</taxon>
        <taxon>Bacillati</taxon>
        <taxon>Bacillota</taxon>
        <taxon>Bacilli</taxon>
        <taxon>Bacillales</taxon>
        <taxon>Alicyclobacillaceae</taxon>
        <taxon>Effusibacillus</taxon>
    </lineage>
</organism>
<dbReference type="RefSeq" id="WP_096183768.1">
    <property type="nucleotide sequence ID" value="NZ_BDUF01000109.1"/>
</dbReference>
<keyword evidence="2" id="KW-1185">Reference proteome</keyword>
<comment type="caution">
    <text evidence="1">The sequence shown here is derived from an EMBL/GenBank/DDBJ whole genome shotgun (WGS) entry which is preliminary data.</text>
</comment>
<evidence type="ECO:0000313" key="2">
    <source>
        <dbReference type="Proteomes" id="UP000217785"/>
    </source>
</evidence>
<reference evidence="2" key="1">
    <citation type="submission" date="2017-07" db="EMBL/GenBank/DDBJ databases">
        <title>Draft genome sequence of Effusibacillus lacus strain skLN1.</title>
        <authorList>
            <person name="Watanabe M."/>
            <person name="Kojima H."/>
            <person name="Fukui M."/>
        </authorList>
    </citation>
    <scope>NUCLEOTIDE SEQUENCE [LARGE SCALE GENOMIC DNA]</scope>
    <source>
        <strain evidence="2">skLN1</strain>
    </source>
</reference>
<evidence type="ECO:0000313" key="1">
    <source>
        <dbReference type="EMBL" id="GAX91707.1"/>
    </source>
</evidence>